<feature type="non-terminal residue" evidence="2">
    <location>
        <position position="1"/>
    </location>
</feature>
<keyword evidence="3" id="KW-1185">Reference proteome</keyword>
<dbReference type="PROSITE" id="PS50011">
    <property type="entry name" value="PROTEIN_KINASE_DOM"/>
    <property type="match status" value="1"/>
</dbReference>
<dbReference type="GO" id="GO:0007165">
    <property type="term" value="P:signal transduction"/>
    <property type="evidence" value="ECO:0007669"/>
    <property type="project" value="TreeGrafter"/>
</dbReference>
<reference evidence="2 3" key="1">
    <citation type="submission" date="2020-02" db="EMBL/GenBank/DDBJ databases">
        <title>Draft genome sequence of Haematococcus lacustris strain NIES-144.</title>
        <authorList>
            <person name="Morimoto D."/>
            <person name="Nakagawa S."/>
            <person name="Yoshida T."/>
            <person name="Sawayama S."/>
        </authorList>
    </citation>
    <scope>NUCLEOTIDE SEQUENCE [LARGE SCALE GENOMIC DNA]</scope>
    <source>
        <strain evidence="2 3">NIES-144</strain>
    </source>
</reference>
<dbReference type="Pfam" id="PF00069">
    <property type="entry name" value="Pkinase"/>
    <property type="match status" value="1"/>
</dbReference>
<keyword evidence="2" id="KW-0418">Kinase</keyword>
<dbReference type="SMART" id="SM00220">
    <property type="entry name" value="S_TKc"/>
    <property type="match status" value="1"/>
</dbReference>
<proteinExistence type="predicted"/>
<protein>
    <submittedName>
        <fullName evidence="2">Protein kinase domain-containing protein</fullName>
    </submittedName>
</protein>
<comment type="caution">
    <text evidence="2">The sequence shown here is derived from an EMBL/GenBank/DDBJ whole genome shotgun (WGS) entry which is preliminary data.</text>
</comment>
<dbReference type="SUPFAM" id="SSF56112">
    <property type="entry name" value="Protein kinase-like (PK-like)"/>
    <property type="match status" value="1"/>
</dbReference>
<evidence type="ECO:0000259" key="1">
    <source>
        <dbReference type="PROSITE" id="PS50011"/>
    </source>
</evidence>
<evidence type="ECO:0000313" key="3">
    <source>
        <dbReference type="Proteomes" id="UP000485058"/>
    </source>
</evidence>
<dbReference type="InterPro" id="IPR011009">
    <property type="entry name" value="Kinase-like_dom_sf"/>
</dbReference>
<dbReference type="GO" id="GO:0005524">
    <property type="term" value="F:ATP binding"/>
    <property type="evidence" value="ECO:0007669"/>
    <property type="project" value="InterPro"/>
</dbReference>
<dbReference type="PANTHER" id="PTHR23257">
    <property type="entry name" value="SERINE-THREONINE PROTEIN KINASE"/>
    <property type="match status" value="1"/>
</dbReference>
<dbReference type="Gene3D" id="1.10.510.10">
    <property type="entry name" value="Transferase(Phosphotransferase) domain 1"/>
    <property type="match status" value="1"/>
</dbReference>
<accession>A0A699Z0C9</accession>
<dbReference type="GO" id="GO:0005737">
    <property type="term" value="C:cytoplasm"/>
    <property type="evidence" value="ECO:0007669"/>
    <property type="project" value="TreeGrafter"/>
</dbReference>
<dbReference type="EMBL" id="BLLF01000852">
    <property type="protein sequence ID" value="GFH15451.1"/>
    <property type="molecule type" value="Genomic_DNA"/>
</dbReference>
<dbReference type="InterPro" id="IPR000719">
    <property type="entry name" value="Prot_kinase_dom"/>
</dbReference>
<gene>
    <name evidence="2" type="ORF">HaLaN_11680</name>
</gene>
<keyword evidence="2" id="KW-0808">Transferase</keyword>
<dbReference type="AlphaFoldDB" id="A0A699Z0C9"/>
<name>A0A699Z0C9_HAELA</name>
<feature type="non-terminal residue" evidence="2">
    <location>
        <position position="191"/>
    </location>
</feature>
<evidence type="ECO:0000313" key="2">
    <source>
        <dbReference type="EMBL" id="GFH15451.1"/>
    </source>
</evidence>
<organism evidence="2 3">
    <name type="scientific">Haematococcus lacustris</name>
    <name type="common">Green alga</name>
    <name type="synonym">Haematococcus pluvialis</name>
    <dbReference type="NCBI Taxonomy" id="44745"/>
    <lineage>
        <taxon>Eukaryota</taxon>
        <taxon>Viridiplantae</taxon>
        <taxon>Chlorophyta</taxon>
        <taxon>core chlorophytes</taxon>
        <taxon>Chlorophyceae</taxon>
        <taxon>CS clade</taxon>
        <taxon>Chlamydomonadales</taxon>
        <taxon>Haematococcaceae</taxon>
        <taxon>Haematococcus</taxon>
    </lineage>
</organism>
<dbReference type="Proteomes" id="UP000485058">
    <property type="component" value="Unassembled WGS sequence"/>
</dbReference>
<feature type="domain" description="Protein kinase" evidence="1">
    <location>
        <begin position="1"/>
        <end position="191"/>
    </location>
</feature>
<dbReference type="InterPro" id="IPR050167">
    <property type="entry name" value="Ser_Thr_protein_kinase"/>
</dbReference>
<dbReference type="PROSITE" id="PS00108">
    <property type="entry name" value="PROTEIN_KINASE_ST"/>
    <property type="match status" value="1"/>
</dbReference>
<dbReference type="GO" id="GO:0004672">
    <property type="term" value="F:protein kinase activity"/>
    <property type="evidence" value="ECO:0007669"/>
    <property type="project" value="InterPro"/>
</dbReference>
<sequence length="191" mass="20720">MCSGSNQSWDDFGSLLDLQNSQPVSWAEVLELLQASAGQVLTVLIMQRAKLGTLWQAIQKGLFQPLPGMPHHDVYKRQRAFMRTACEVAAGLEFLHKHNVVHGDLKPSNCLLNESRSDARGFSAAVSDFGLSTLTCPTLDESTDAAPGTAPYMAPELLQNSPLSPASDIYAFGIMLFEMASSSRAYSGLKL</sequence>
<dbReference type="InterPro" id="IPR008271">
    <property type="entry name" value="Ser/Thr_kinase_AS"/>
</dbReference>